<evidence type="ECO:0008006" key="5">
    <source>
        <dbReference type="Google" id="ProtNLM"/>
    </source>
</evidence>
<dbReference type="InterPro" id="IPR001810">
    <property type="entry name" value="F-box_dom"/>
</dbReference>
<evidence type="ECO:0000259" key="2">
    <source>
        <dbReference type="Pfam" id="PF07735"/>
    </source>
</evidence>
<sequence>MPRTTRKRKIVSNESWRSQDDSSIGWFDIPLEMREMVTNKMDIKTRCKFMQCSKKCEDEVKISKQFRTGIKISRSKHPEIRIGLGKRCDYHYCLEFIEVLDITEPQVIVVYKTVAQVSVKKENDGSEKTNIKWVKTENGKVEEVRFKYLDEFIKKHWKTIDRFEIRDGFYYKKGFMKQLKNLKSFANHYRIDVRSQGLMDLSQISQIDKCYLGDTKFKFKEVLQFEGSFYQISSDDFDKEHIEKYLKMWKNGELHRNLKCLGVSFRRLYRNHGDCRNLAKSVDGFDYFQNIHNCTFRFLLNYERESKYYCNVQLSSFRFNVYISSFRYDEVIRNRQPLIY</sequence>
<dbReference type="AlphaFoldDB" id="A0A9P1MTY9"/>
<feature type="domain" description="Sdz-33 F-box" evidence="2">
    <location>
        <begin position="205"/>
        <end position="261"/>
    </location>
</feature>
<dbReference type="Pfam" id="PF00646">
    <property type="entry name" value="F-box"/>
    <property type="match status" value="1"/>
</dbReference>
<comment type="caution">
    <text evidence="3">The sequence shown here is derived from an EMBL/GenBank/DDBJ whole genome shotgun (WGS) entry which is preliminary data.</text>
</comment>
<feature type="domain" description="F-box" evidence="1">
    <location>
        <begin position="26"/>
        <end position="61"/>
    </location>
</feature>
<organism evidence="3 4">
    <name type="scientific">Caenorhabditis angaria</name>
    <dbReference type="NCBI Taxonomy" id="860376"/>
    <lineage>
        <taxon>Eukaryota</taxon>
        <taxon>Metazoa</taxon>
        <taxon>Ecdysozoa</taxon>
        <taxon>Nematoda</taxon>
        <taxon>Chromadorea</taxon>
        <taxon>Rhabditida</taxon>
        <taxon>Rhabditina</taxon>
        <taxon>Rhabditomorpha</taxon>
        <taxon>Rhabditoidea</taxon>
        <taxon>Rhabditidae</taxon>
        <taxon>Peloderinae</taxon>
        <taxon>Caenorhabditis</taxon>
    </lineage>
</organism>
<accession>A0A9P1MTY9</accession>
<gene>
    <name evidence="3" type="ORF">CAMP_LOCUS2626</name>
</gene>
<evidence type="ECO:0000313" key="4">
    <source>
        <dbReference type="Proteomes" id="UP001152747"/>
    </source>
</evidence>
<evidence type="ECO:0000259" key="1">
    <source>
        <dbReference type="Pfam" id="PF00646"/>
    </source>
</evidence>
<dbReference type="Pfam" id="PF07735">
    <property type="entry name" value="FBA_2"/>
    <property type="match status" value="1"/>
</dbReference>
<dbReference type="InterPro" id="IPR012885">
    <property type="entry name" value="F-box_Sdz-33"/>
</dbReference>
<reference evidence="3" key="1">
    <citation type="submission" date="2022-11" db="EMBL/GenBank/DDBJ databases">
        <authorList>
            <person name="Kikuchi T."/>
        </authorList>
    </citation>
    <scope>NUCLEOTIDE SEQUENCE</scope>
    <source>
        <strain evidence="3">PS1010</strain>
    </source>
</reference>
<evidence type="ECO:0000313" key="3">
    <source>
        <dbReference type="EMBL" id="CAI5439989.1"/>
    </source>
</evidence>
<keyword evidence="4" id="KW-1185">Reference proteome</keyword>
<name>A0A9P1MTY9_9PELO</name>
<dbReference type="Proteomes" id="UP001152747">
    <property type="component" value="Unassembled WGS sequence"/>
</dbReference>
<proteinExistence type="predicted"/>
<dbReference type="EMBL" id="CANHGI010000001">
    <property type="protein sequence ID" value="CAI5439989.1"/>
    <property type="molecule type" value="Genomic_DNA"/>
</dbReference>
<protein>
    <recommendedName>
        <fullName evidence="5">F-box associated domain-containing protein</fullName>
    </recommendedName>
</protein>